<dbReference type="GO" id="GO:0016042">
    <property type="term" value="P:lipid catabolic process"/>
    <property type="evidence" value="ECO:0007669"/>
    <property type="project" value="UniProtKB-UniRule"/>
</dbReference>
<dbReference type="InterPro" id="IPR050301">
    <property type="entry name" value="NTE"/>
</dbReference>
<dbReference type="EMBL" id="CP015136">
    <property type="protein sequence ID" value="AMY08842.1"/>
    <property type="molecule type" value="Genomic_DNA"/>
</dbReference>
<evidence type="ECO:0000313" key="8">
    <source>
        <dbReference type="EMBL" id="AMY08842.1"/>
    </source>
</evidence>
<proteinExistence type="predicted"/>
<evidence type="ECO:0000256" key="3">
    <source>
        <dbReference type="ARBA" id="ARBA00022963"/>
    </source>
</evidence>
<dbReference type="Gene3D" id="2.40.160.50">
    <property type="entry name" value="membrane protein fhac: a member of the omp85/tpsb transporter family"/>
    <property type="match status" value="1"/>
</dbReference>
<dbReference type="Proteomes" id="UP000076079">
    <property type="component" value="Chromosome"/>
</dbReference>
<dbReference type="InterPro" id="IPR016035">
    <property type="entry name" value="Acyl_Trfase/lysoPLipase"/>
</dbReference>
<dbReference type="CDD" id="cd07205">
    <property type="entry name" value="Pat_PNPLA6_PNPLA7_NTE1_like"/>
    <property type="match status" value="1"/>
</dbReference>
<dbReference type="Gene3D" id="3.40.1090.10">
    <property type="entry name" value="Cytosolic phospholipase A2 catalytic domain"/>
    <property type="match status" value="2"/>
</dbReference>
<keyword evidence="9" id="KW-1185">Reference proteome</keyword>
<dbReference type="PROSITE" id="PS51635">
    <property type="entry name" value="PNPLA"/>
    <property type="match status" value="1"/>
</dbReference>
<dbReference type="InterPro" id="IPR002641">
    <property type="entry name" value="PNPLA_dom"/>
</dbReference>
<dbReference type="STRING" id="1855912.LuPra_02048"/>
<reference evidence="9" key="2">
    <citation type="submission" date="2016-04" db="EMBL/GenBank/DDBJ databases">
        <title>First Complete Genome Sequence of a Subdivision 6 Acidobacterium.</title>
        <authorList>
            <person name="Huang S."/>
            <person name="Vieira S."/>
            <person name="Bunk B."/>
            <person name="Riedel T."/>
            <person name="Sproeer C."/>
            <person name="Overmann J."/>
        </authorList>
    </citation>
    <scope>NUCLEOTIDE SEQUENCE [LARGE SCALE GENOMIC DNA]</scope>
    <source>
        <strain evidence="9">DSM 100886 HEG_-6_39</strain>
    </source>
</reference>
<evidence type="ECO:0000256" key="6">
    <source>
        <dbReference type="PROSITE-ProRule" id="PRU01161"/>
    </source>
</evidence>
<evidence type="ECO:0000256" key="4">
    <source>
        <dbReference type="ARBA" id="ARBA00023098"/>
    </source>
</evidence>
<comment type="subcellular location">
    <subcellularLocation>
        <location evidence="1">Membrane</location>
    </subcellularLocation>
</comment>
<feature type="active site" description="Nucleophile" evidence="6">
    <location>
        <position position="76"/>
    </location>
</feature>
<name>A0A143PJS8_LUTPR</name>
<dbReference type="AlphaFoldDB" id="A0A143PJS8"/>
<dbReference type="InterPro" id="IPR000184">
    <property type="entry name" value="Bac_surfAg_D15"/>
</dbReference>
<evidence type="ECO:0000256" key="2">
    <source>
        <dbReference type="ARBA" id="ARBA00022801"/>
    </source>
</evidence>
<evidence type="ECO:0000256" key="1">
    <source>
        <dbReference type="ARBA" id="ARBA00004370"/>
    </source>
</evidence>
<keyword evidence="3 6" id="KW-0442">Lipid degradation</keyword>
<feature type="active site" description="Proton acceptor" evidence="6">
    <location>
        <position position="220"/>
    </location>
</feature>
<dbReference type="PATRIC" id="fig|1813736.3.peg.2149"/>
<reference evidence="8 9" key="1">
    <citation type="journal article" date="2016" name="Genome Announc.">
        <title>First Complete Genome Sequence of a Subdivision 6 Acidobacterium Strain.</title>
        <authorList>
            <person name="Huang S."/>
            <person name="Vieira S."/>
            <person name="Bunk B."/>
            <person name="Riedel T."/>
            <person name="Sproer C."/>
            <person name="Overmann J."/>
        </authorList>
    </citation>
    <scope>NUCLEOTIDE SEQUENCE [LARGE SCALE GENOMIC DNA]</scope>
    <source>
        <strain evidence="9">DSM 100886 HEG_-6_39</strain>
    </source>
</reference>
<sequence length="747" mass="79935">MIVGGAACAAPLQRAGVSAGALGPQDNTSPRVAGLASRRTVGVAFGGGSARGIAHVGVIRWLEEHRVPIDVAAGTSMGGLIGGVYATGMEAAELQTVLDTMDWDQLFGSSNFVYKNIRRKADARDYPSRLEFGLKGGIVPPTSLNSGEYVELFLERIAAPYHDIESFDALPTPFRTVAVDLVTASQVVLRRGSLADAMRATMSLPLIFPPVVLEGHVLVDGGAMNNVPADVVKSMGADVVIAVNVGELSNPESLSYTLLGLAGSTLDAMMRASTRKSLESADVVLNVPLRAYGSLDWRRAAELADEGYRAAEAMRDQLLPLAVSEAEYEAWRQERLSRRRTGIPDPTFVRLEGFGTNDAKRLESLLERHVGVPLDIAGIEKDLAELTGLDRYETITWRTARDESGRYGLVVRGRPKPNAPPFMMLGVNLENTTSQDFRITATARYLAFDLGGSGSELRFDGTLGSDPGVAAEWYRPIGHSNMFVAPYAGLLTETLNAIEDETVVARYGRTTSRVGINLGVNLGATSDVRFGTYIGHTTARIEVGDPNLPEIAGRDSGLDLAWRMDTQDSPVVPSQGVFSHVRIAHAFEAPDISSIEEPVSSSASFTQLTFSGNTFRMAGPSGRLFAFGGLGTTLGGDPPPTSIFSVGSAFRLGAYAPGEIRGEHAWNAGGGYLHHVWRLPDFIGGPVYAGGWLENGDAFDDWADAKWRTNVSVGAVLDTIVGPVVLAGTTGFDGRWRTYLGIGRVFR</sequence>
<dbReference type="PANTHER" id="PTHR14226">
    <property type="entry name" value="NEUROPATHY TARGET ESTERASE/SWISS CHEESE D.MELANOGASTER"/>
    <property type="match status" value="1"/>
</dbReference>
<accession>A0A143PJS8</accession>
<dbReference type="Pfam" id="PF01734">
    <property type="entry name" value="Patatin"/>
    <property type="match status" value="1"/>
</dbReference>
<dbReference type="GO" id="GO:0016787">
    <property type="term" value="F:hydrolase activity"/>
    <property type="evidence" value="ECO:0007669"/>
    <property type="project" value="UniProtKB-UniRule"/>
</dbReference>
<dbReference type="PANTHER" id="PTHR14226:SF29">
    <property type="entry name" value="NEUROPATHY TARGET ESTERASE SWS"/>
    <property type="match status" value="1"/>
</dbReference>
<feature type="short sequence motif" description="DGA/G" evidence="6">
    <location>
        <begin position="220"/>
        <end position="222"/>
    </location>
</feature>
<evidence type="ECO:0000259" key="7">
    <source>
        <dbReference type="PROSITE" id="PS51635"/>
    </source>
</evidence>
<organism evidence="8 9">
    <name type="scientific">Luteitalea pratensis</name>
    <dbReference type="NCBI Taxonomy" id="1855912"/>
    <lineage>
        <taxon>Bacteria</taxon>
        <taxon>Pseudomonadati</taxon>
        <taxon>Acidobacteriota</taxon>
        <taxon>Vicinamibacteria</taxon>
        <taxon>Vicinamibacterales</taxon>
        <taxon>Vicinamibacteraceae</taxon>
        <taxon>Luteitalea</taxon>
    </lineage>
</organism>
<dbReference type="Pfam" id="PF01103">
    <property type="entry name" value="Omp85"/>
    <property type="match status" value="1"/>
</dbReference>
<dbReference type="SUPFAM" id="SSF52151">
    <property type="entry name" value="FabD/lysophospholipase-like"/>
    <property type="match status" value="1"/>
</dbReference>
<keyword evidence="2 6" id="KW-0378">Hydrolase</keyword>
<gene>
    <name evidence="8" type="primary">rssA_1</name>
    <name evidence="8" type="ORF">LuPra_02048</name>
</gene>
<evidence type="ECO:0000313" key="9">
    <source>
        <dbReference type="Proteomes" id="UP000076079"/>
    </source>
</evidence>
<keyword evidence="4 6" id="KW-0443">Lipid metabolism</keyword>
<feature type="domain" description="PNPLA" evidence="7">
    <location>
        <begin position="43"/>
        <end position="233"/>
    </location>
</feature>
<keyword evidence="5" id="KW-0472">Membrane</keyword>
<feature type="short sequence motif" description="GXSXG" evidence="6">
    <location>
        <begin position="74"/>
        <end position="78"/>
    </location>
</feature>
<comment type="caution">
    <text evidence="6">Lacks conserved residue(s) required for the propagation of feature annotation.</text>
</comment>
<dbReference type="KEGG" id="abac:LuPra_02048"/>
<protein>
    <submittedName>
        <fullName evidence="8">NTE family protein RssA</fullName>
    </submittedName>
</protein>
<dbReference type="GO" id="GO:0019867">
    <property type="term" value="C:outer membrane"/>
    <property type="evidence" value="ECO:0007669"/>
    <property type="project" value="InterPro"/>
</dbReference>
<evidence type="ECO:0000256" key="5">
    <source>
        <dbReference type="ARBA" id="ARBA00023136"/>
    </source>
</evidence>